<dbReference type="Proteomes" id="UP000477722">
    <property type="component" value="Unassembled WGS sequence"/>
</dbReference>
<dbReference type="Gene3D" id="1.10.600.10">
    <property type="entry name" value="Farnesyl Diphosphate Synthase"/>
    <property type="match status" value="1"/>
</dbReference>
<evidence type="ECO:0000313" key="2">
    <source>
        <dbReference type="EMBL" id="NGO72716.1"/>
    </source>
</evidence>
<evidence type="ECO:0000256" key="1">
    <source>
        <dbReference type="SAM" id="MobiDB-lite"/>
    </source>
</evidence>
<protein>
    <submittedName>
        <fullName evidence="2">Uncharacterized protein</fullName>
    </submittedName>
</protein>
<gene>
    <name evidence="2" type="ORF">G5C65_31095</name>
</gene>
<dbReference type="InterPro" id="IPR008949">
    <property type="entry name" value="Isoprenoid_synthase_dom_sf"/>
</dbReference>
<dbReference type="AlphaFoldDB" id="A0A6G4X5A0"/>
<keyword evidence="3" id="KW-1185">Reference proteome</keyword>
<evidence type="ECO:0000313" key="3">
    <source>
        <dbReference type="Proteomes" id="UP000477722"/>
    </source>
</evidence>
<name>A0A6G4X5A0_9ACTN</name>
<proteinExistence type="predicted"/>
<reference evidence="2 3" key="1">
    <citation type="submission" date="2020-02" db="EMBL/GenBank/DDBJ databases">
        <title>Whole-genome analyses of novel actinobacteria.</title>
        <authorList>
            <person name="Sahin N."/>
            <person name="Tatar D."/>
        </authorList>
    </citation>
    <scope>NUCLEOTIDE SEQUENCE [LARGE SCALE GENOMIC DNA]</scope>
    <source>
        <strain evidence="2 3">SB3404</strain>
    </source>
</reference>
<accession>A0A6G4X5A0</accession>
<comment type="caution">
    <text evidence="2">The sequence shown here is derived from an EMBL/GenBank/DDBJ whole genome shotgun (WGS) entry which is preliminary data.</text>
</comment>
<feature type="compositionally biased region" description="Low complexity" evidence="1">
    <location>
        <begin position="124"/>
        <end position="136"/>
    </location>
</feature>
<feature type="region of interest" description="Disordered" evidence="1">
    <location>
        <begin position="103"/>
        <end position="136"/>
    </location>
</feature>
<organism evidence="2 3">
    <name type="scientific">Streptomyces boncukensis</name>
    <dbReference type="NCBI Taxonomy" id="2711219"/>
    <lineage>
        <taxon>Bacteria</taxon>
        <taxon>Bacillati</taxon>
        <taxon>Actinomycetota</taxon>
        <taxon>Actinomycetes</taxon>
        <taxon>Kitasatosporales</taxon>
        <taxon>Streptomycetaceae</taxon>
        <taxon>Streptomyces</taxon>
    </lineage>
</organism>
<sequence length="136" mass="14496">MITMVADDLQDYRLKGEREGNLGHLLLTGGTSPGELTSLVRRTRDNAAGAVGRGRPAHDLTPVIDGYAHDVLTRMLPPSRPHASPRAVAVPPGHLSEFRSRLVEHGQGEGSRPSAVPAERVLRRASAAVRPAASTE</sequence>
<dbReference type="EMBL" id="JAAKZZ010000520">
    <property type="protein sequence ID" value="NGO72716.1"/>
    <property type="molecule type" value="Genomic_DNA"/>
</dbReference>
<dbReference type="RefSeq" id="WP_206442469.1">
    <property type="nucleotide sequence ID" value="NZ_JAAKZZ010000520.1"/>
</dbReference>